<evidence type="ECO:0000313" key="2">
    <source>
        <dbReference type="EMBL" id="MBS4884744.1"/>
    </source>
</evidence>
<feature type="transmembrane region" description="Helical" evidence="1">
    <location>
        <begin position="134"/>
        <end position="157"/>
    </location>
</feature>
<dbReference type="RefSeq" id="WP_022420481.1">
    <property type="nucleotide sequence ID" value="NZ_CAJKGD010000007.1"/>
</dbReference>
<gene>
    <name evidence="3" type="ORF">DWZ83_09670</name>
    <name evidence="2" type="ORF">KHZ85_08255</name>
</gene>
<dbReference type="PROSITE" id="PS51108">
    <property type="entry name" value="PTS_EIID"/>
    <property type="match status" value="1"/>
</dbReference>
<accession>A0A415P1Q7</accession>
<feature type="transmembrane region" description="Helical" evidence="1">
    <location>
        <begin position="218"/>
        <end position="235"/>
    </location>
</feature>
<sequence>MSSITKKDISKVRYRWLLLGEAAWNYEKMQGLGYCFSMLPILRKLYPDPDDLKKALNTHMQFFNTHQEFAEIILGIDIAMEEKEGINSLEAVSAIKTGLMGPLAGIGDTLFGVIANTILFSIGSYMALEGNPAGIIMYLIWGCIRVAMRGAFIHIGYREGTKIISNLGDKMNRITEAASILGLTVVGALIPSVINANVPFVFKSGDVTLELQSILDQIMPALIPVLLVGLVYALLNRKGMSSFKAIIFVMLLGIVCSVVGILG</sequence>
<evidence type="ECO:0000256" key="1">
    <source>
        <dbReference type="SAM" id="Phobius"/>
    </source>
</evidence>
<dbReference type="EMBL" id="JAGZMZ010000023">
    <property type="protein sequence ID" value="MBS4884744.1"/>
    <property type="molecule type" value="Genomic_DNA"/>
</dbReference>
<keyword evidence="1" id="KW-0472">Membrane</keyword>
<dbReference type="GO" id="GO:0005886">
    <property type="term" value="C:plasma membrane"/>
    <property type="evidence" value="ECO:0007669"/>
    <property type="project" value="TreeGrafter"/>
</dbReference>
<dbReference type="OrthoDB" id="9795582at2"/>
<dbReference type="GO" id="GO:0009401">
    <property type="term" value="P:phosphoenolpyruvate-dependent sugar phosphotransferase system"/>
    <property type="evidence" value="ECO:0007669"/>
    <property type="project" value="InterPro"/>
</dbReference>
<comment type="caution">
    <text evidence="3">The sequence shown here is derived from an EMBL/GenBank/DDBJ whole genome shotgun (WGS) entry which is preliminary data.</text>
</comment>
<evidence type="ECO:0000313" key="3">
    <source>
        <dbReference type="EMBL" id="RHM06535.1"/>
    </source>
</evidence>
<keyword evidence="1" id="KW-1133">Transmembrane helix</keyword>
<keyword evidence="4" id="KW-1185">Reference proteome</keyword>
<dbReference type="AlphaFoldDB" id="A0A415P1Q7"/>
<evidence type="ECO:0000313" key="4">
    <source>
        <dbReference type="Proteomes" id="UP000284868"/>
    </source>
</evidence>
<dbReference type="PANTHER" id="PTHR32502">
    <property type="entry name" value="N-ACETYLGALACTOSAMINE PERMEASE II COMPONENT-RELATED"/>
    <property type="match status" value="1"/>
</dbReference>
<reference evidence="3 4" key="1">
    <citation type="submission" date="2018-08" db="EMBL/GenBank/DDBJ databases">
        <title>A genome reference for cultivated species of the human gut microbiota.</title>
        <authorList>
            <person name="Zou Y."/>
            <person name="Xue W."/>
            <person name="Luo G."/>
        </authorList>
    </citation>
    <scope>NUCLEOTIDE SEQUENCE [LARGE SCALE GENOMIC DNA]</scope>
    <source>
        <strain evidence="3 4">AF35-6BH</strain>
    </source>
</reference>
<name>A0A415P1Q7_9FIRM</name>
<dbReference type="Proteomes" id="UP000284868">
    <property type="component" value="Unassembled WGS sequence"/>
</dbReference>
<dbReference type="Pfam" id="PF03613">
    <property type="entry name" value="EIID-AGA"/>
    <property type="match status" value="1"/>
</dbReference>
<proteinExistence type="predicted"/>
<dbReference type="InterPro" id="IPR050303">
    <property type="entry name" value="GatZ_KbaZ_carbometab"/>
</dbReference>
<reference evidence="2" key="2">
    <citation type="submission" date="2021-02" db="EMBL/GenBank/DDBJ databases">
        <title>Infant gut strain persistence is associated with maternal origin, phylogeny, and functional potential including surface adhesion and iron acquisition.</title>
        <authorList>
            <person name="Lou Y.C."/>
        </authorList>
    </citation>
    <scope>NUCLEOTIDE SEQUENCE</scope>
    <source>
        <strain evidence="2">L3_108_103G1_dasL3_108_103G1_concoct_2</strain>
    </source>
</reference>
<feature type="transmembrane region" description="Helical" evidence="1">
    <location>
        <begin position="109"/>
        <end position="128"/>
    </location>
</feature>
<dbReference type="Proteomes" id="UP000753219">
    <property type="component" value="Unassembled WGS sequence"/>
</dbReference>
<keyword evidence="1" id="KW-0812">Transmembrane</keyword>
<feature type="transmembrane region" description="Helical" evidence="1">
    <location>
        <begin position="242"/>
        <end position="262"/>
    </location>
</feature>
<organism evidence="3 4">
    <name type="scientific">Amedibacillus dolichus</name>
    <dbReference type="NCBI Taxonomy" id="31971"/>
    <lineage>
        <taxon>Bacteria</taxon>
        <taxon>Bacillati</taxon>
        <taxon>Bacillota</taxon>
        <taxon>Erysipelotrichia</taxon>
        <taxon>Erysipelotrichales</taxon>
        <taxon>Erysipelotrichaceae</taxon>
        <taxon>Amedibacillus</taxon>
    </lineage>
</organism>
<dbReference type="EMBL" id="QRPK01000081">
    <property type="protein sequence ID" value="RHM06535.1"/>
    <property type="molecule type" value="Genomic_DNA"/>
</dbReference>
<dbReference type="PANTHER" id="PTHR32502:SF26">
    <property type="entry name" value="PHOSPHOTRANSFERASE SYSTEM SUGAR-SPECIFIC EIID COMPONENT"/>
    <property type="match status" value="1"/>
</dbReference>
<dbReference type="InterPro" id="IPR004704">
    <property type="entry name" value="PTS_IID_man"/>
</dbReference>
<protein>
    <submittedName>
        <fullName evidence="3">PTS system mannose/fructose/sorbose family transporter subunit IID</fullName>
    </submittedName>
</protein>
<feature type="transmembrane region" description="Helical" evidence="1">
    <location>
        <begin position="178"/>
        <end position="198"/>
    </location>
</feature>